<organism evidence="2 3">
    <name type="scientific">Eleginops maclovinus</name>
    <name type="common">Patagonian blennie</name>
    <name type="synonym">Eleginus maclovinus</name>
    <dbReference type="NCBI Taxonomy" id="56733"/>
    <lineage>
        <taxon>Eukaryota</taxon>
        <taxon>Metazoa</taxon>
        <taxon>Chordata</taxon>
        <taxon>Craniata</taxon>
        <taxon>Vertebrata</taxon>
        <taxon>Euteleostomi</taxon>
        <taxon>Actinopterygii</taxon>
        <taxon>Neopterygii</taxon>
        <taxon>Teleostei</taxon>
        <taxon>Neoteleostei</taxon>
        <taxon>Acanthomorphata</taxon>
        <taxon>Eupercaria</taxon>
        <taxon>Perciformes</taxon>
        <taxon>Notothenioidei</taxon>
        <taxon>Eleginopidae</taxon>
        <taxon>Eleginops</taxon>
    </lineage>
</organism>
<feature type="compositionally biased region" description="Basic residues" evidence="1">
    <location>
        <begin position="8"/>
        <end position="19"/>
    </location>
</feature>
<evidence type="ECO:0000256" key="1">
    <source>
        <dbReference type="SAM" id="MobiDB-lite"/>
    </source>
</evidence>
<feature type="region of interest" description="Disordered" evidence="1">
    <location>
        <begin position="1"/>
        <end position="89"/>
    </location>
</feature>
<evidence type="ECO:0000313" key="2">
    <source>
        <dbReference type="EMBL" id="KAK5864292.1"/>
    </source>
</evidence>
<name>A0AAN7XNF3_ELEMC</name>
<reference evidence="2 3" key="1">
    <citation type="journal article" date="2023" name="Genes (Basel)">
        <title>Chromosome-Level Genome Assembly and Circadian Gene Repertoire of the Patagonia Blennie Eleginops maclovinus-The Closest Ancestral Proxy of Antarctic Cryonotothenioids.</title>
        <authorList>
            <person name="Cheng C.C."/>
            <person name="Rivera-Colon A.G."/>
            <person name="Minhas B.F."/>
            <person name="Wilson L."/>
            <person name="Rayamajhi N."/>
            <person name="Vargas-Chacoff L."/>
            <person name="Catchen J.M."/>
        </authorList>
    </citation>
    <scope>NUCLEOTIDE SEQUENCE [LARGE SCALE GENOMIC DNA]</scope>
    <source>
        <strain evidence="2">JMC-PN-2008</strain>
    </source>
</reference>
<gene>
    <name evidence="2" type="ORF">PBY51_015545</name>
</gene>
<comment type="caution">
    <text evidence="2">The sequence shown here is derived from an EMBL/GenBank/DDBJ whole genome shotgun (WGS) entry which is preliminary data.</text>
</comment>
<feature type="compositionally biased region" description="Basic residues" evidence="1">
    <location>
        <begin position="58"/>
        <end position="68"/>
    </location>
</feature>
<dbReference type="AlphaFoldDB" id="A0AAN7XNF3"/>
<evidence type="ECO:0000313" key="3">
    <source>
        <dbReference type="Proteomes" id="UP001346869"/>
    </source>
</evidence>
<sequence>MGPSGNKTKPRLHTNHGPRCRAGTSLGKKGPTTSLQILNPVGLKEDKAPKKRSETQARKPRPLQRFSRRLQLSAGSTLPGSPERKQGRK</sequence>
<proteinExistence type="predicted"/>
<dbReference type="EMBL" id="JAUZQC010000010">
    <property type="protein sequence ID" value="KAK5864292.1"/>
    <property type="molecule type" value="Genomic_DNA"/>
</dbReference>
<reference evidence="2 3" key="2">
    <citation type="journal article" date="2023" name="Mol. Biol. Evol.">
        <title>Genomics of Secondarily Temperate Adaptation in the Only Non-Antarctic Icefish.</title>
        <authorList>
            <person name="Rivera-Colon A.G."/>
            <person name="Rayamajhi N."/>
            <person name="Minhas B.F."/>
            <person name="Madrigal G."/>
            <person name="Bilyk K.T."/>
            <person name="Yoon V."/>
            <person name="Hune M."/>
            <person name="Gregory S."/>
            <person name="Cheng C.H.C."/>
            <person name="Catchen J.M."/>
        </authorList>
    </citation>
    <scope>NUCLEOTIDE SEQUENCE [LARGE SCALE GENOMIC DNA]</scope>
    <source>
        <strain evidence="2">JMC-PN-2008</strain>
    </source>
</reference>
<dbReference type="Proteomes" id="UP001346869">
    <property type="component" value="Unassembled WGS sequence"/>
</dbReference>
<accession>A0AAN7XNF3</accession>
<keyword evidence="3" id="KW-1185">Reference proteome</keyword>
<feature type="compositionally biased region" description="Basic and acidic residues" evidence="1">
    <location>
        <begin position="43"/>
        <end position="57"/>
    </location>
</feature>
<protein>
    <submittedName>
        <fullName evidence="2">Uncharacterized protein</fullName>
    </submittedName>
</protein>